<dbReference type="Proteomes" id="UP000594800">
    <property type="component" value="Chromosome"/>
</dbReference>
<feature type="chain" id="PRO_5032487947" evidence="1">
    <location>
        <begin position="17"/>
        <end position="254"/>
    </location>
</feature>
<name>A0A7S9LUG4_9RHOB</name>
<evidence type="ECO:0000313" key="2">
    <source>
        <dbReference type="EMBL" id="QPH55531.1"/>
    </source>
</evidence>
<organism evidence="2 3">
    <name type="scientific">Pontivivens ytuae</name>
    <dbReference type="NCBI Taxonomy" id="2789856"/>
    <lineage>
        <taxon>Bacteria</taxon>
        <taxon>Pseudomonadati</taxon>
        <taxon>Pseudomonadota</taxon>
        <taxon>Alphaproteobacteria</taxon>
        <taxon>Rhodobacterales</taxon>
        <taxon>Paracoccaceae</taxon>
        <taxon>Pontivivens</taxon>
    </lineage>
</organism>
<keyword evidence="1" id="KW-0732">Signal</keyword>
<gene>
    <name evidence="2" type="ORF">I0K15_07295</name>
</gene>
<sequence length="254" mass="27210">MILRALLLLLSGAAAAQPVPGADAPPFEAALELWLDDRDADALPRLSTLAGEGNTAAQLLLGTVEHMGELQTVFTLNRSREERDAVYRSPDGRSWLAEVDQPLADLMRQMDDVGMAPQTVLDLHARGEHRLAREAIRLLARRERFSAVRTVLQDLPELAPVVADVPGVEAAPPDRPPLIDAYCAANCPAAPDNCATLGAEVIGDSGLHILGSPLTALISEDMWRASEKGQQSVPRLAALQDGRVRAPTLCEAAQ</sequence>
<protein>
    <submittedName>
        <fullName evidence="2">Uncharacterized protein</fullName>
    </submittedName>
</protein>
<dbReference type="EMBL" id="CP064942">
    <property type="protein sequence ID" value="QPH55531.1"/>
    <property type="molecule type" value="Genomic_DNA"/>
</dbReference>
<keyword evidence="3" id="KW-1185">Reference proteome</keyword>
<reference evidence="2 3" key="1">
    <citation type="submission" date="2020-11" db="EMBL/GenBank/DDBJ databases">
        <title>Description of Pontivivens ytuae sp. nov. isolated from deep sea sediment of Mariana Trench.</title>
        <authorList>
            <person name="Wang Z."/>
            <person name="Sun Q.-L."/>
            <person name="Xu X.-D."/>
            <person name="Tang Y.-Z."/>
            <person name="Zhang J."/>
        </authorList>
    </citation>
    <scope>NUCLEOTIDE SEQUENCE [LARGE SCALE GENOMIC DNA]</scope>
    <source>
        <strain evidence="2 3">MT2928</strain>
    </source>
</reference>
<proteinExistence type="predicted"/>
<dbReference type="KEGG" id="poz:I0K15_07295"/>
<dbReference type="AlphaFoldDB" id="A0A7S9LUG4"/>
<accession>A0A7S9LUG4</accession>
<evidence type="ECO:0000256" key="1">
    <source>
        <dbReference type="SAM" id="SignalP"/>
    </source>
</evidence>
<feature type="signal peptide" evidence="1">
    <location>
        <begin position="1"/>
        <end position="16"/>
    </location>
</feature>
<evidence type="ECO:0000313" key="3">
    <source>
        <dbReference type="Proteomes" id="UP000594800"/>
    </source>
</evidence>
<dbReference type="RefSeq" id="WP_196104756.1">
    <property type="nucleotide sequence ID" value="NZ_CP064942.1"/>
</dbReference>